<evidence type="ECO:0000313" key="3">
    <source>
        <dbReference type="Proteomes" id="UP000199309"/>
    </source>
</evidence>
<dbReference type="STRING" id="349095.SAMN05660299_00189"/>
<dbReference type="InterPro" id="IPR021361">
    <property type="entry name" value="Tad2-like_dom"/>
</dbReference>
<reference evidence="2 3" key="1">
    <citation type="submission" date="2016-10" db="EMBL/GenBank/DDBJ databases">
        <authorList>
            <person name="de Groot N.N."/>
        </authorList>
    </citation>
    <scope>NUCLEOTIDE SEQUENCE [LARGE SCALE GENOMIC DNA]</scope>
    <source>
        <strain evidence="2 3">DSM 16981</strain>
    </source>
</reference>
<dbReference type="AlphaFoldDB" id="A0A1G9QCP8"/>
<keyword evidence="3" id="KW-1185">Reference proteome</keyword>
<dbReference type="EMBL" id="FNHQ01000001">
    <property type="protein sequence ID" value="SDM08680.1"/>
    <property type="molecule type" value="Genomic_DNA"/>
</dbReference>
<dbReference type="RefSeq" id="WP_091647369.1">
    <property type="nucleotide sequence ID" value="NZ_FNHQ01000001.1"/>
</dbReference>
<organism evidence="2 3">
    <name type="scientific">Megasphaera paucivorans</name>
    <dbReference type="NCBI Taxonomy" id="349095"/>
    <lineage>
        <taxon>Bacteria</taxon>
        <taxon>Bacillati</taxon>
        <taxon>Bacillota</taxon>
        <taxon>Negativicutes</taxon>
        <taxon>Veillonellales</taxon>
        <taxon>Veillonellaceae</taxon>
        <taxon>Megasphaera</taxon>
    </lineage>
</organism>
<dbReference type="Proteomes" id="UP000199309">
    <property type="component" value="Unassembled WGS sequence"/>
</dbReference>
<name>A0A1G9QCP8_9FIRM</name>
<accession>A0A1G9QCP8</accession>
<sequence length="149" mass="16533">MEQYIGTKIVHGEHMTKGNAEKHLGHPVASGEDNNANGYLVEYEGGYQSWSPRDAFENAYKKTNGMTFGFAIEAVKLGKKVCRKGWNGKGQYIELATHVSYMNPDNKMQNVNHDQMGNKAIAFVGTSGIQLGWLASQADMLADDWQFAK</sequence>
<dbReference type="Pfam" id="PF11195">
    <property type="entry name" value="Tad2-like"/>
    <property type="match status" value="1"/>
</dbReference>
<gene>
    <name evidence="2" type="ORF">SAMN05660299_00189</name>
</gene>
<evidence type="ECO:0000259" key="1">
    <source>
        <dbReference type="Pfam" id="PF11195"/>
    </source>
</evidence>
<evidence type="ECO:0000313" key="2">
    <source>
        <dbReference type="EMBL" id="SDM08680.1"/>
    </source>
</evidence>
<protein>
    <recommendedName>
        <fullName evidence="1">Thoeris anti-defense 2-like domain-containing protein</fullName>
    </recommendedName>
</protein>
<proteinExistence type="predicted"/>
<feature type="domain" description="Thoeris anti-defense 2-like" evidence="1">
    <location>
        <begin position="66"/>
        <end position="147"/>
    </location>
</feature>
<dbReference type="OrthoDB" id="121684at2"/>